<proteinExistence type="inferred from homology"/>
<evidence type="ECO:0000256" key="12">
    <source>
        <dbReference type="ARBA" id="ARBA00023329"/>
    </source>
</evidence>
<evidence type="ECO:0000256" key="3">
    <source>
        <dbReference type="ARBA" id="ARBA00004651"/>
    </source>
</evidence>
<evidence type="ECO:0000256" key="10">
    <source>
        <dbReference type="ARBA" id="ARBA00023136"/>
    </source>
</evidence>
<dbReference type="PANTHER" id="PTHR21324:SF3">
    <property type="entry name" value="MODULATOR OF MACROAUTOPHAGY TMEM150B"/>
    <property type="match status" value="1"/>
</dbReference>
<dbReference type="GO" id="GO:0006914">
    <property type="term" value="P:autophagy"/>
    <property type="evidence" value="ECO:0007669"/>
    <property type="project" value="UniProtKB-KW"/>
</dbReference>
<feature type="transmembrane region" description="Helical" evidence="14">
    <location>
        <begin position="151"/>
        <end position="170"/>
    </location>
</feature>
<evidence type="ECO:0000256" key="8">
    <source>
        <dbReference type="ARBA" id="ARBA00022989"/>
    </source>
</evidence>
<feature type="transmembrane region" description="Helical" evidence="14">
    <location>
        <begin position="113"/>
        <end position="139"/>
    </location>
</feature>
<keyword evidence="5" id="KW-1003">Cell membrane</keyword>
<protein>
    <recommendedName>
        <fullName evidence="15">CWH43-like N-terminal domain-containing protein</fullName>
    </recommendedName>
</protein>
<dbReference type="GO" id="GO:0010008">
    <property type="term" value="C:endosome membrane"/>
    <property type="evidence" value="ECO:0007669"/>
    <property type="project" value="UniProtKB-SubCell"/>
</dbReference>
<evidence type="ECO:0000256" key="4">
    <source>
        <dbReference type="ARBA" id="ARBA00006565"/>
    </source>
</evidence>
<reference evidence="16 17" key="1">
    <citation type="submission" date="2024-09" db="EMBL/GenBank/DDBJ databases">
        <title>A chromosome-level genome assembly of Gray's grenadier anchovy, Coilia grayii.</title>
        <authorList>
            <person name="Fu Z."/>
        </authorList>
    </citation>
    <scope>NUCLEOTIDE SEQUENCE [LARGE SCALE GENOMIC DNA]</scope>
    <source>
        <strain evidence="16">G4</strain>
        <tissue evidence="16">Muscle</tissue>
    </source>
</reference>
<keyword evidence="17" id="KW-1185">Reference proteome</keyword>
<gene>
    <name evidence="16" type="ORF">ACEWY4_002414</name>
</gene>
<evidence type="ECO:0000256" key="14">
    <source>
        <dbReference type="SAM" id="Phobius"/>
    </source>
</evidence>
<name>A0ABD1KPC0_9TELE</name>
<keyword evidence="12" id="KW-0968">Cytoplasmic vesicle</keyword>
<dbReference type="AlphaFoldDB" id="A0ABD1KPC0"/>
<evidence type="ECO:0000313" key="16">
    <source>
        <dbReference type="EMBL" id="KAL2100653.1"/>
    </source>
</evidence>
<keyword evidence="6 14" id="KW-0812">Transmembrane</keyword>
<dbReference type="InterPro" id="IPR019402">
    <property type="entry name" value="CWH43_N"/>
</dbReference>
<organism evidence="16 17">
    <name type="scientific">Coilia grayii</name>
    <name type="common">Gray's grenadier anchovy</name>
    <dbReference type="NCBI Taxonomy" id="363190"/>
    <lineage>
        <taxon>Eukaryota</taxon>
        <taxon>Metazoa</taxon>
        <taxon>Chordata</taxon>
        <taxon>Craniata</taxon>
        <taxon>Vertebrata</taxon>
        <taxon>Euteleostomi</taxon>
        <taxon>Actinopterygii</taxon>
        <taxon>Neopterygii</taxon>
        <taxon>Teleostei</taxon>
        <taxon>Clupei</taxon>
        <taxon>Clupeiformes</taxon>
        <taxon>Clupeoidei</taxon>
        <taxon>Engraulidae</taxon>
        <taxon>Coilinae</taxon>
        <taxon>Coilia</taxon>
    </lineage>
</organism>
<evidence type="ECO:0000256" key="9">
    <source>
        <dbReference type="ARBA" id="ARBA00023006"/>
    </source>
</evidence>
<feature type="transmembrane region" description="Helical" evidence="14">
    <location>
        <begin position="182"/>
        <end position="200"/>
    </location>
</feature>
<dbReference type="EMBL" id="JBHFQA010000003">
    <property type="protein sequence ID" value="KAL2100653.1"/>
    <property type="molecule type" value="Genomic_DNA"/>
</dbReference>
<dbReference type="InterPro" id="IPR050911">
    <property type="entry name" value="DRAM/TMEM150_Autophagy_Mod"/>
</dbReference>
<keyword evidence="9" id="KW-0072">Autophagy</keyword>
<dbReference type="GO" id="GO:0005886">
    <property type="term" value="C:plasma membrane"/>
    <property type="evidence" value="ECO:0007669"/>
    <property type="project" value="UniProtKB-SubCell"/>
</dbReference>
<feature type="transmembrane region" description="Helical" evidence="14">
    <location>
        <begin position="51"/>
        <end position="74"/>
    </location>
</feature>
<keyword evidence="8 14" id="KW-1133">Transmembrane helix</keyword>
<accession>A0ABD1KPC0</accession>
<dbReference type="PANTHER" id="PTHR21324">
    <property type="entry name" value="FASTING-INDUCIBLE INTEGRAL MEMBRANE PROTEIN TM6P1-RELATED"/>
    <property type="match status" value="1"/>
</dbReference>
<evidence type="ECO:0000313" key="17">
    <source>
        <dbReference type="Proteomes" id="UP001591681"/>
    </source>
</evidence>
<evidence type="ECO:0000256" key="5">
    <source>
        <dbReference type="ARBA" id="ARBA00022475"/>
    </source>
</evidence>
<sequence>MWAWALLPVSLAAGGFVGTWIVYAISVSNNSVNVTAKVPFISECATDQPQSSLFCLICNVWTFLIIWVVVIRYQQVRELGDKSRRANLAGLVLGFITAAGVTLLGSFPLKASLVVHLLGAYMAFFVGLAFCWVQLWLTYKAEPSQDRRWTGPLRATLCSLCTVFLIGMFVLQPAGFRDLAAISEWVMVMVFFLFFGTFAIEFRHIGHFHVTVMKQHGPVDDRHVAMDRNPML</sequence>
<keyword evidence="10 14" id="KW-0472">Membrane</keyword>
<comment type="function">
    <text evidence="13">Modulator of macroautophagy that causes accumulation of autophagosomes under basal conditions and enhances autophagic flux. Represses cell death and promotes long-term clonogenic survival of cells grown in the absence of glucose in a macroautophagy-independent manner. May have some role in extracellular matrix engulfment or growth factor receptor recycling, both of which can modulate cell survival.</text>
</comment>
<evidence type="ECO:0000256" key="7">
    <source>
        <dbReference type="ARBA" id="ARBA00022753"/>
    </source>
</evidence>
<feature type="domain" description="CWH43-like N-terminal" evidence="15">
    <location>
        <begin position="4"/>
        <end position="205"/>
    </location>
</feature>
<comment type="subcellular location">
    <subcellularLocation>
        <location evidence="3">Cell membrane</location>
        <topology evidence="3">Multi-pass membrane protein</topology>
    </subcellularLocation>
    <subcellularLocation>
        <location evidence="2">Cytoplasmic vesicle</location>
        <location evidence="2">Autophagosome membrane</location>
        <topology evidence="2">Multi-pass membrane protein</topology>
    </subcellularLocation>
    <subcellularLocation>
        <location evidence="1">Endosome membrane</location>
        <topology evidence="1">Multi-pass membrane protein</topology>
    </subcellularLocation>
</comment>
<evidence type="ECO:0000256" key="1">
    <source>
        <dbReference type="ARBA" id="ARBA00004337"/>
    </source>
</evidence>
<comment type="caution">
    <text evidence="16">The sequence shown here is derived from an EMBL/GenBank/DDBJ whole genome shotgun (WGS) entry which is preliminary data.</text>
</comment>
<evidence type="ECO:0000259" key="15">
    <source>
        <dbReference type="Pfam" id="PF10277"/>
    </source>
</evidence>
<comment type="similarity">
    <text evidence="4">Belongs to the DRAM/TMEM150 family.</text>
</comment>
<dbReference type="Proteomes" id="UP001591681">
    <property type="component" value="Unassembled WGS sequence"/>
</dbReference>
<evidence type="ECO:0000256" key="13">
    <source>
        <dbReference type="ARBA" id="ARBA00045144"/>
    </source>
</evidence>
<keyword evidence="11" id="KW-0325">Glycoprotein</keyword>
<dbReference type="GO" id="GO:0000421">
    <property type="term" value="C:autophagosome membrane"/>
    <property type="evidence" value="ECO:0007669"/>
    <property type="project" value="UniProtKB-SubCell"/>
</dbReference>
<evidence type="ECO:0000256" key="6">
    <source>
        <dbReference type="ARBA" id="ARBA00022692"/>
    </source>
</evidence>
<feature type="transmembrane region" description="Helical" evidence="14">
    <location>
        <begin position="86"/>
        <end position="107"/>
    </location>
</feature>
<dbReference type="Pfam" id="PF10277">
    <property type="entry name" value="Frag1"/>
    <property type="match status" value="1"/>
</dbReference>
<evidence type="ECO:0000256" key="2">
    <source>
        <dbReference type="ARBA" id="ARBA00004542"/>
    </source>
</evidence>
<keyword evidence="7" id="KW-0967">Endosome</keyword>
<evidence type="ECO:0000256" key="11">
    <source>
        <dbReference type="ARBA" id="ARBA00023180"/>
    </source>
</evidence>